<organism evidence="6 7">
    <name type="scientific">Actibacterium mucosum KCTC 23349</name>
    <dbReference type="NCBI Taxonomy" id="1454373"/>
    <lineage>
        <taxon>Bacteria</taxon>
        <taxon>Pseudomonadati</taxon>
        <taxon>Pseudomonadota</taxon>
        <taxon>Alphaproteobacteria</taxon>
        <taxon>Rhodobacterales</taxon>
        <taxon>Roseobacteraceae</taxon>
        <taxon>Actibacterium</taxon>
    </lineage>
</organism>
<keyword evidence="2" id="KW-0238">DNA-binding</keyword>
<feature type="domain" description="HTH araC/xylS-type" evidence="5">
    <location>
        <begin position="137"/>
        <end position="234"/>
    </location>
</feature>
<dbReference type="SUPFAM" id="SSF46689">
    <property type="entry name" value="Homeodomain-like"/>
    <property type="match status" value="2"/>
</dbReference>
<evidence type="ECO:0000313" key="7">
    <source>
        <dbReference type="Proteomes" id="UP000026249"/>
    </source>
</evidence>
<dbReference type="AlphaFoldDB" id="A0A037ZN19"/>
<dbReference type="PROSITE" id="PS01124">
    <property type="entry name" value="HTH_ARAC_FAMILY_2"/>
    <property type="match status" value="1"/>
</dbReference>
<name>A0A037ZN19_9RHOB</name>
<dbReference type="PRINTS" id="PR00032">
    <property type="entry name" value="HTHARAC"/>
</dbReference>
<dbReference type="Gene3D" id="1.10.10.60">
    <property type="entry name" value="Homeodomain-like"/>
    <property type="match status" value="2"/>
</dbReference>
<keyword evidence="1" id="KW-0805">Transcription regulation</keyword>
<evidence type="ECO:0000256" key="4">
    <source>
        <dbReference type="SAM" id="MobiDB-lite"/>
    </source>
</evidence>
<dbReference type="InterPro" id="IPR018062">
    <property type="entry name" value="HTH_AraC-typ_CS"/>
</dbReference>
<evidence type="ECO:0000259" key="5">
    <source>
        <dbReference type="PROSITE" id="PS01124"/>
    </source>
</evidence>
<protein>
    <recommendedName>
        <fullName evidence="5">HTH araC/xylS-type domain-containing protein</fullName>
    </recommendedName>
</protein>
<proteinExistence type="predicted"/>
<keyword evidence="3" id="KW-0804">Transcription</keyword>
<reference evidence="6 7" key="1">
    <citation type="submission" date="2014-03" db="EMBL/GenBank/DDBJ databases">
        <title>Draft Genome Sequence of Actibacterium mucosum KCTC 23349, a Marine Alphaproteobacterium with Complex Ionic Requirements Isolated from Mediterranean Seawater at Malvarrosa Beach, Valencia, Spain.</title>
        <authorList>
            <person name="Arahal D.R."/>
            <person name="Shao Z."/>
            <person name="Lai Q."/>
            <person name="Pujalte M.J."/>
        </authorList>
    </citation>
    <scope>NUCLEOTIDE SEQUENCE [LARGE SCALE GENOMIC DNA]</scope>
    <source>
        <strain evidence="6 7">KCTC 23349</strain>
    </source>
</reference>
<dbReference type="RefSeq" id="WP_051587734.1">
    <property type="nucleotide sequence ID" value="NZ_JFKE01000001.1"/>
</dbReference>
<dbReference type="PROSITE" id="PS00041">
    <property type="entry name" value="HTH_ARAC_FAMILY_1"/>
    <property type="match status" value="1"/>
</dbReference>
<dbReference type="SMART" id="SM00342">
    <property type="entry name" value="HTH_ARAC"/>
    <property type="match status" value="1"/>
</dbReference>
<dbReference type="PANTHER" id="PTHR46796:SF7">
    <property type="entry name" value="ARAC FAMILY TRANSCRIPTIONAL REGULATOR"/>
    <property type="match status" value="1"/>
</dbReference>
<dbReference type="Pfam" id="PF12833">
    <property type="entry name" value="HTH_18"/>
    <property type="match status" value="1"/>
</dbReference>
<sequence length="246" mass="26613">MQQDRLASLVQSLSVEAVGGPELQGAKVCILPDGAHFAVVVASTCPKTVAAIRVNTRAGDVCPLASMQGFRFTATPDTPAFALVGLLVDELKTTRCGRQTVLTGYAEALLIHLLRRATEEGVAETGLFAGLADPQLARVLTLMHDRPDLAWRTEALAEEAGMSRSAFMARFRDVVGVSPMTYLRNWRLSRAAIELDHGARVSEVARRLGYRSDDAFTRAFRQATGQLPSARRKSRAAQGTRHPQGA</sequence>
<dbReference type="GO" id="GO:0043565">
    <property type="term" value="F:sequence-specific DNA binding"/>
    <property type="evidence" value="ECO:0007669"/>
    <property type="project" value="InterPro"/>
</dbReference>
<evidence type="ECO:0000313" key="6">
    <source>
        <dbReference type="EMBL" id="KAJ57040.1"/>
    </source>
</evidence>
<comment type="caution">
    <text evidence="6">The sequence shown here is derived from an EMBL/GenBank/DDBJ whole genome shotgun (WGS) entry which is preliminary data.</text>
</comment>
<evidence type="ECO:0000256" key="3">
    <source>
        <dbReference type="ARBA" id="ARBA00023163"/>
    </source>
</evidence>
<dbReference type="InterPro" id="IPR020449">
    <property type="entry name" value="Tscrpt_reg_AraC-type_HTH"/>
</dbReference>
<dbReference type="EMBL" id="JFKE01000001">
    <property type="protein sequence ID" value="KAJ57040.1"/>
    <property type="molecule type" value="Genomic_DNA"/>
</dbReference>
<keyword evidence="7" id="KW-1185">Reference proteome</keyword>
<dbReference type="OrthoDB" id="9783876at2"/>
<dbReference type="Proteomes" id="UP000026249">
    <property type="component" value="Unassembled WGS sequence"/>
</dbReference>
<dbReference type="PANTHER" id="PTHR46796">
    <property type="entry name" value="HTH-TYPE TRANSCRIPTIONAL ACTIVATOR RHAS-RELATED"/>
    <property type="match status" value="1"/>
</dbReference>
<feature type="region of interest" description="Disordered" evidence="4">
    <location>
        <begin position="223"/>
        <end position="246"/>
    </location>
</feature>
<dbReference type="InterPro" id="IPR050204">
    <property type="entry name" value="AraC_XylS_family_regulators"/>
</dbReference>
<gene>
    <name evidence="6" type="ORF">ACMU_00685</name>
</gene>
<evidence type="ECO:0000256" key="2">
    <source>
        <dbReference type="ARBA" id="ARBA00023125"/>
    </source>
</evidence>
<accession>A0A037ZN19</accession>
<evidence type="ECO:0000256" key="1">
    <source>
        <dbReference type="ARBA" id="ARBA00023015"/>
    </source>
</evidence>
<dbReference type="STRING" id="1454373.ACMU_00685"/>
<dbReference type="InterPro" id="IPR009057">
    <property type="entry name" value="Homeodomain-like_sf"/>
</dbReference>
<dbReference type="InterPro" id="IPR018060">
    <property type="entry name" value="HTH_AraC"/>
</dbReference>
<dbReference type="GO" id="GO:0003700">
    <property type="term" value="F:DNA-binding transcription factor activity"/>
    <property type="evidence" value="ECO:0007669"/>
    <property type="project" value="InterPro"/>
</dbReference>